<dbReference type="Pfam" id="PF09700">
    <property type="entry name" value="Cas_Cmr3"/>
    <property type="match status" value="1"/>
</dbReference>
<reference evidence="1 2" key="1">
    <citation type="submission" date="2024-09" db="EMBL/GenBank/DDBJ databases">
        <title>Floridaenema gen nov. (Aerosakkonemataceae, Aerosakkonematales ord. nov., Cyanobacteria) from benthic tropical and subtropical fresh waters, with the description of four new species.</title>
        <authorList>
            <person name="Moretto J.A."/>
            <person name="Berthold D.E."/>
            <person name="Lefler F.W."/>
            <person name="Huang I.-S."/>
            <person name="Laughinghouse H. IV."/>
        </authorList>
    </citation>
    <scope>NUCLEOTIDE SEQUENCE [LARGE SCALE GENOMIC DNA]</scope>
    <source>
        <strain evidence="1 2">BLCC-F50</strain>
    </source>
</reference>
<comment type="caution">
    <text evidence="1">The sequence shown here is derived from an EMBL/GenBank/DDBJ whole genome shotgun (WGS) entry which is preliminary data.</text>
</comment>
<protein>
    <submittedName>
        <fullName evidence="1">Type III-B CRISPR module-associated Cmr3 family protein</fullName>
    </submittedName>
</protein>
<evidence type="ECO:0000313" key="1">
    <source>
        <dbReference type="EMBL" id="MFB2898374.1"/>
    </source>
</evidence>
<dbReference type="InterPro" id="IPR019117">
    <property type="entry name" value="CRISPR-assoc_protein_Cmr3"/>
</dbReference>
<dbReference type="RefSeq" id="WP_413267975.1">
    <property type="nucleotide sequence ID" value="NZ_JBHFNR010000287.1"/>
</dbReference>
<gene>
    <name evidence="1" type="ORF">ACE1CI_36115</name>
</gene>
<accession>A0ABV4Y321</accession>
<dbReference type="EMBL" id="JBHFNR010000287">
    <property type="protein sequence ID" value="MFB2898374.1"/>
    <property type="molecule type" value="Genomic_DNA"/>
</dbReference>
<sequence length="333" mass="38232">MSRTFEYLIIIEPLGFLYGSAGRFLSPENLVGRSGNSFPPSAATVSGLYAANYHQNELSNLRIAGPFWAFSNNLQNFFVPVPFNFLVADGKIKHQLNWYANLQEWQTETGESPIGKFDKQGSWIGIKEWQKPQQVFGKPWEYLPHLHPRLEIGERKVDVNSDRGSLFLENAVQMNPNTCLIYLSNTELAKGWYRFGGEGHLVNVDWVKIDEDTKQLLNQPVGDKFALITPAIWGSNRLSYREPMIFQNHQSEVAWKSETFLTDRPIPYRYRLGGKGKTKRLSRGRYAVPAGTVYLLKEPLKEPWHNWPETWFPTEGYSFQRWGCGLALPLSIK</sequence>
<organism evidence="1 2">
    <name type="scientific">Floridaenema flaviceps BLCC-F50</name>
    <dbReference type="NCBI Taxonomy" id="3153642"/>
    <lineage>
        <taxon>Bacteria</taxon>
        <taxon>Bacillati</taxon>
        <taxon>Cyanobacteriota</taxon>
        <taxon>Cyanophyceae</taxon>
        <taxon>Oscillatoriophycideae</taxon>
        <taxon>Aerosakkonematales</taxon>
        <taxon>Aerosakkonemataceae</taxon>
        <taxon>Floridanema</taxon>
        <taxon>Floridanema flaviceps</taxon>
    </lineage>
</organism>
<dbReference type="Proteomes" id="UP001576784">
    <property type="component" value="Unassembled WGS sequence"/>
</dbReference>
<proteinExistence type="predicted"/>
<keyword evidence="2" id="KW-1185">Reference proteome</keyword>
<evidence type="ECO:0000313" key="2">
    <source>
        <dbReference type="Proteomes" id="UP001576784"/>
    </source>
</evidence>
<name>A0ABV4Y321_9CYAN</name>